<evidence type="ECO:0000313" key="2">
    <source>
        <dbReference type="Proteomes" id="UP001291623"/>
    </source>
</evidence>
<gene>
    <name evidence="1" type="ORF">RND71_021991</name>
</gene>
<keyword evidence="2" id="KW-1185">Reference proteome</keyword>
<organism evidence="1 2">
    <name type="scientific">Anisodus tanguticus</name>
    <dbReference type="NCBI Taxonomy" id="243964"/>
    <lineage>
        <taxon>Eukaryota</taxon>
        <taxon>Viridiplantae</taxon>
        <taxon>Streptophyta</taxon>
        <taxon>Embryophyta</taxon>
        <taxon>Tracheophyta</taxon>
        <taxon>Spermatophyta</taxon>
        <taxon>Magnoliopsida</taxon>
        <taxon>eudicotyledons</taxon>
        <taxon>Gunneridae</taxon>
        <taxon>Pentapetalae</taxon>
        <taxon>asterids</taxon>
        <taxon>lamiids</taxon>
        <taxon>Solanales</taxon>
        <taxon>Solanaceae</taxon>
        <taxon>Solanoideae</taxon>
        <taxon>Hyoscyameae</taxon>
        <taxon>Anisodus</taxon>
    </lineage>
</organism>
<dbReference type="AlphaFoldDB" id="A0AAE1RZ74"/>
<comment type="caution">
    <text evidence="1">The sequence shown here is derived from an EMBL/GenBank/DDBJ whole genome shotgun (WGS) entry which is preliminary data.</text>
</comment>
<reference evidence="1" key="1">
    <citation type="submission" date="2023-12" db="EMBL/GenBank/DDBJ databases">
        <title>Genome assembly of Anisodus tanguticus.</title>
        <authorList>
            <person name="Wang Y.-J."/>
        </authorList>
    </citation>
    <scope>NUCLEOTIDE SEQUENCE</scope>
    <source>
        <strain evidence="1">KB-2021</strain>
        <tissue evidence="1">Leaf</tissue>
    </source>
</reference>
<sequence>MSKQVSSNVSNWQTVEKVPPVCRRTERRLSFELKLETIEEEGDQKYGGQYCKISHSSLKLATSSSTSNRS</sequence>
<proteinExistence type="predicted"/>
<dbReference type="EMBL" id="JAVYJV010000011">
    <property type="protein sequence ID" value="KAK4359762.1"/>
    <property type="molecule type" value="Genomic_DNA"/>
</dbReference>
<dbReference type="Proteomes" id="UP001291623">
    <property type="component" value="Unassembled WGS sequence"/>
</dbReference>
<accession>A0AAE1RZ74</accession>
<protein>
    <submittedName>
        <fullName evidence="1">Uncharacterized protein</fullName>
    </submittedName>
</protein>
<evidence type="ECO:0000313" key="1">
    <source>
        <dbReference type="EMBL" id="KAK4359762.1"/>
    </source>
</evidence>
<name>A0AAE1RZ74_9SOLA</name>